<feature type="transmembrane region" description="Helical" evidence="5">
    <location>
        <begin position="169"/>
        <end position="188"/>
    </location>
</feature>
<feature type="transmembrane region" description="Helical" evidence="5">
    <location>
        <begin position="69"/>
        <end position="88"/>
    </location>
</feature>
<feature type="transmembrane region" description="Helical" evidence="5">
    <location>
        <begin position="138"/>
        <end position="157"/>
    </location>
</feature>
<feature type="transmembrane region" description="Helical" evidence="5">
    <location>
        <begin position="40"/>
        <end position="63"/>
    </location>
</feature>
<feature type="transmembrane region" description="Helical" evidence="5">
    <location>
        <begin position="100"/>
        <end position="126"/>
    </location>
</feature>
<dbReference type="PANTHER" id="PTHR10361:SF24">
    <property type="entry name" value="P3 PROTEIN"/>
    <property type="match status" value="1"/>
</dbReference>
<keyword evidence="3 5" id="KW-1133">Transmembrane helix</keyword>
<keyword evidence="4 5" id="KW-0472">Membrane</keyword>
<feature type="transmembrane region" description="Helical" evidence="5">
    <location>
        <begin position="6"/>
        <end position="28"/>
    </location>
</feature>
<dbReference type="RefSeq" id="WP_188439830.1">
    <property type="nucleotide sequence ID" value="NZ_BMFD01000002.1"/>
</dbReference>
<dbReference type="Gene3D" id="1.20.1530.20">
    <property type="match status" value="1"/>
</dbReference>
<feature type="transmembrane region" description="Helical" evidence="5">
    <location>
        <begin position="259"/>
        <end position="280"/>
    </location>
</feature>
<evidence type="ECO:0000256" key="1">
    <source>
        <dbReference type="ARBA" id="ARBA00004141"/>
    </source>
</evidence>
<dbReference type="InterPro" id="IPR038770">
    <property type="entry name" value="Na+/solute_symporter_sf"/>
</dbReference>
<dbReference type="EMBL" id="BMFD01000002">
    <property type="protein sequence ID" value="GGC31006.1"/>
    <property type="molecule type" value="Genomic_DNA"/>
</dbReference>
<organism evidence="6 7">
    <name type="scientific">Belliella aquatica</name>
    <dbReference type="NCBI Taxonomy" id="1323734"/>
    <lineage>
        <taxon>Bacteria</taxon>
        <taxon>Pseudomonadati</taxon>
        <taxon>Bacteroidota</taxon>
        <taxon>Cytophagia</taxon>
        <taxon>Cytophagales</taxon>
        <taxon>Cyclobacteriaceae</taxon>
        <taxon>Belliella</taxon>
    </lineage>
</organism>
<evidence type="ECO:0000313" key="6">
    <source>
        <dbReference type="EMBL" id="GGC31006.1"/>
    </source>
</evidence>
<dbReference type="InterPro" id="IPR004710">
    <property type="entry name" value="Bilac:Na_transpt"/>
</dbReference>
<sequence length="289" mass="30827">MQDSILTAVFLPLALAFIMLGMGLSLNVKDFKNIIVFPKAVFLGLINQLLLLPVIAFVLIALFGLSGTMAVGIMIVAACPGGATSNLITHLSRGDTVLSISLTAVTSFITVVTIPLIVNFSIYYFGEEGAVSLPVGETIIQIMGVTIIPVSIGMFLKKRFPNLSLKADKPVRIASSVFFVLIIAAAILKERASLVEFFMLAGPVTLLLNVSTLVLGFMLAKLFLLPKNQQLTIAIESGIQNGTLGIMIAATLLKNSEMTIPIAIYSLIMFLTASVIILLANSKRKKAGI</sequence>
<name>A0ABQ1LWL0_9BACT</name>
<dbReference type="Pfam" id="PF01758">
    <property type="entry name" value="SBF"/>
    <property type="match status" value="1"/>
</dbReference>
<dbReference type="InterPro" id="IPR002657">
    <property type="entry name" value="BilAc:Na_symport/Acr3"/>
</dbReference>
<dbReference type="Proteomes" id="UP000635885">
    <property type="component" value="Unassembled WGS sequence"/>
</dbReference>
<comment type="caution">
    <text evidence="6">The sequence shown here is derived from an EMBL/GenBank/DDBJ whole genome shotgun (WGS) entry which is preliminary data.</text>
</comment>
<feature type="transmembrane region" description="Helical" evidence="5">
    <location>
        <begin position="231"/>
        <end position="253"/>
    </location>
</feature>
<protein>
    <recommendedName>
        <fullName evidence="8">Bile acid:Na+ symporter, BASS family</fullName>
    </recommendedName>
</protein>
<reference evidence="7" key="1">
    <citation type="journal article" date="2019" name="Int. J. Syst. Evol. Microbiol.">
        <title>The Global Catalogue of Microorganisms (GCM) 10K type strain sequencing project: providing services to taxonomists for standard genome sequencing and annotation.</title>
        <authorList>
            <consortium name="The Broad Institute Genomics Platform"/>
            <consortium name="The Broad Institute Genome Sequencing Center for Infectious Disease"/>
            <person name="Wu L."/>
            <person name="Ma J."/>
        </authorList>
    </citation>
    <scope>NUCLEOTIDE SEQUENCE [LARGE SCALE GENOMIC DNA]</scope>
    <source>
        <strain evidence="7">CGMCC 1.12479</strain>
    </source>
</reference>
<evidence type="ECO:0000313" key="7">
    <source>
        <dbReference type="Proteomes" id="UP000635885"/>
    </source>
</evidence>
<evidence type="ECO:0000256" key="4">
    <source>
        <dbReference type="ARBA" id="ARBA00023136"/>
    </source>
</evidence>
<dbReference type="PANTHER" id="PTHR10361">
    <property type="entry name" value="SODIUM-BILE ACID COTRANSPORTER"/>
    <property type="match status" value="1"/>
</dbReference>
<evidence type="ECO:0000256" key="5">
    <source>
        <dbReference type="SAM" id="Phobius"/>
    </source>
</evidence>
<keyword evidence="7" id="KW-1185">Reference proteome</keyword>
<accession>A0ABQ1LWL0</accession>
<feature type="transmembrane region" description="Helical" evidence="5">
    <location>
        <begin position="200"/>
        <end position="224"/>
    </location>
</feature>
<evidence type="ECO:0000256" key="2">
    <source>
        <dbReference type="ARBA" id="ARBA00022692"/>
    </source>
</evidence>
<evidence type="ECO:0000256" key="3">
    <source>
        <dbReference type="ARBA" id="ARBA00022989"/>
    </source>
</evidence>
<keyword evidence="2 5" id="KW-0812">Transmembrane</keyword>
<proteinExistence type="predicted"/>
<evidence type="ECO:0008006" key="8">
    <source>
        <dbReference type="Google" id="ProtNLM"/>
    </source>
</evidence>
<gene>
    <name evidence="6" type="ORF">GCM10010993_07370</name>
</gene>
<comment type="subcellular location">
    <subcellularLocation>
        <location evidence="1">Membrane</location>
        <topology evidence="1">Multi-pass membrane protein</topology>
    </subcellularLocation>
</comment>